<gene>
    <name evidence="2" type="ORF">AMD02_05615</name>
</gene>
<proteinExistence type="predicted"/>
<sequence>MIQSNAANKKTFHVYHPFLRIHVKIIENKKGKLYHIVEIEDDPTWKGGYSSLLTPSFIFSFPLELVNFIPFVLIK</sequence>
<evidence type="ECO:0000313" key="2">
    <source>
        <dbReference type="EMBL" id="KOO38393.1"/>
    </source>
</evidence>
<name>A0A0M0KJ10_ALKHA</name>
<accession>A0A0M0KJ10</accession>
<dbReference type="EMBL" id="LILD01000001">
    <property type="protein sequence ID" value="KOO38393.1"/>
    <property type="molecule type" value="Genomic_DNA"/>
</dbReference>
<reference evidence="2" key="1">
    <citation type="submission" date="2015-08" db="EMBL/GenBank/DDBJ databases">
        <title>Complete DNA Sequence of Pseudomonas syringae pv. actinidiae, the Causal Agent of Kiwifruit Canker Disease.</title>
        <authorList>
            <person name="Rikkerink E.H.A."/>
            <person name="Fineran P.C."/>
        </authorList>
    </citation>
    <scope>NUCLEOTIDE SEQUENCE</scope>
    <source>
        <strain evidence="2">DSM 13666</strain>
    </source>
</reference>
<organism evidence="2">
    <name type="scientific">Halalkalibacterium halodurans</name>
    <name type="common">Bacillus halodurans</name>
    <dbReference type="NCBI Taxonomy" id="86665"/>
    <lineage>
        <taxon>Bacteria</taxon>
        <taxon>Bacillati</taxon>
        <taxon>Bacillota</taxon>
        <taxon>Bacilli</taxon>
        <taxon>Bacillales</taxon>
        <taxon>Bacillaceae</taxon>
        <taxon>Halalkalibacterium (ex Joshi et al. 2022)</taxon>
    </lineage>
</organism>
<keyword evidence="1" id="KW-1133">Transmembrane helix</keyword>
<dbReference type="AlphaFoldDB" id="A0A0M0KJ10"/>
<keyword evidence="1" id="KW-0472">Membrane</keyword>
<protein>
    <submittedName>
        <fullName evidence="2">Uncharacterized protein</fullName>
    </submittedName>
</protein>
<evidence type="ECO:0000256" key="1">
    <source>
        <dbReference type="SAM" id="Phobius"/>
    </source>
</evidence>
<keyword evidence="1" id="KW-0812">Transmembrane</keyword>
<comment type="caution">
    <text evidence="2">The sequence shown here is derived from an EMBL/GenBank/DDBJ whole genome shotgun (WGS) entry which is preliminary data.</text>
</comment>
<feature type="transmembrane region" description="Helical" evidence="1">
    <location>
        <begin position="52"/>
        <end position="74"/>
    </location>
</feature>